<evidence type="ECO:0000256" key="12">
    <source>
        <dbReference type="ARBA" id="ARBA00023235"/>
    </source>
</evidence>
<dbReference type="Pfam" id="PF06733">
    <property type="entry name" value="DEAD_2"/>
    <property type="match status" value="1"/>
</dbReference>
<dbReference type="InterPro" id="IPR045028">
    <property type="entry name" value="DinG/Rad3-like"/>
</dbReference>
<dbReference type="SUPFAM" id="SSF52540">
    <property type="entry name" value="P-loop containing nucleoside triphosphate hydrolases"/>
    <property type="match status" value="1"/>
</dbReference>
<dbReference type="KEGG" id="jeo:JMA_31750"/>
<evidence type="ECO:0000256" key="2">
    <source>
        <dbReference type="ARBA" id="ARBA00022723"/>
    </source>
</evidence>
<evidence type="ECO:0000256" key="8">
    <source>
        <dbReference type="ARBA" id="ARBA00023004"/>
    </source>
</evidence>
<evidence type="ECO:0000256" key="4">
    <source>
        <dbReference type="ARBA" id="ARBA00022763"/>
    </source>
</evidence>
<dbReference type="HOGENOM" id="CLU_006515_7_0_9"/>
<reference evidence="15 16" key="1">
    <citation type="submission" date="2014-08" db="EMBL/GenBank/DDBJ databases">
        <title>Complete genome of a marine bacteria Jeotgalibacillus malaysiensis.</title>
        <authorList>
            <person name="Yaakop A.S."/>
            <person name="Chan K.-G."/>
            <person name="Goh K.M."/>
        </authorList>
    </citation>
    <scope>NUCLEOTIDE SEQUENCE [LARGE SCALE GENOMIC DNA]</scope>
    <source>
        <strain evidence="15 16">D5</strain>
    </source>
</reference>
<dbReference type="SMART" id="SM00488">
    <property type="entry name" value="DEXDc2"/>
    <property type="match status" value="1"/>
</dbReference>
<dbReference type="InterPro" id="IPR014013">
    <property type="entry name" value="Helic_SF1/SF2_ATP-bd_DinG/Rad3"/>
</dbReference>
<keyword evidence="9" id="KW-0411">Iron-sulfur</keyword>
<dbReference type="InterPro" id="IPR006554">
    <property type="entry name" value="Helicase-like_DEXD_c2"/>
</dbReference>
<dbReference type="Pfam" id="PF13307">
    <property type="entry name" value="Helicase_C_2"/>
    <property type="match status" value="1"/>
</dbReference>
<dbReference type="PANTHER" id="PTHR11472">
    <property type="entry name" value="DNA REPAIR DEAD HELICASE RAD3/XP-D SUBFAMILY MEMBER"/>
    <property type="match status" value="1"/>
</dbReference>
<evidence type="ECO:0000256" key="10">
    <source>
        <dbReference type="ARBA" id="ARBA00023125"/>
    </source>
</evidence>
<evidence type="ECO:0000256" key="7">
    <source>
        <dbReference type="ARBA" id="ARBA00022840"/>
    </source>
</evidence>
<dbReference type="GO" id="GO:0003677">
    <property type="term" value="F:DNA binding"/>
    <property type="evidence" value="ECO:0007669"/>
    <property type="project" value="UniProtKB-KW"/>
</dbReference>
<keyword evidence="2" id="KW-0479">Metal-binding</keyword>
<keyword evidence="11" id="KW-0234">DNA repair</keyword>
<dbReference type="EMBL" id="CP009416">
    <property type="protein sequence ID" value="AJD92492.1"/>
    <property type="molecule type" value="Genomic_DNA"/>
</dbReference>
<dbReference type="InterPro" id="IPR011604">
    <property type="entry name" value="PDDEXK-like_dom_sf"/>
</dbReference>
<keyword evidence="12" id="KW-0413">Isomerase</keyword>
<dbReference type="InterPro" id="IPR027417">
    <property type="entry name" value="P-loop_NTPase"/>
</dbReference>
<dbReference type="Gene3D" id="3.90.320.10">
    <property type="match status" value="1"/>
</dbReference>
<accession>A0A0B5AUT0</accession>
<feature type="domain" description="Helicase ATP-binding" evidence="14">
    <location>
        <begin position="179"/>
        <end position="459"/>
    </location>
</feature>
<dbReference type="InterPro" id="IPR010614">
    <property type="entry name" value="RAD3-like_helicase_DEAD"/>
</dbReference>
<dbReference type="GO" id="GO:0006281">
    <property type="term" value="P:DNA repair"/>
    <property type="evidence" value="ECO:0007669"/>
    <property type="project" value="UniProtKB-KW"/>
</dbReference>
<keyword evidence="4" id="KW-0227">DNA damage</keyword>
<dbReference type="SMART" id="SM00491">
    <property type="entry name" value="HELICc2"/>
    <property type="match status" value="1"/>
</dbReference>
<evidence type="ECO:0000256" key="9">
    <source>
        <dbReference type="ARBA" id="ARBA00023014"/>
    </source>
</evidence>
<protein>
    <recommendedName>
        <fullName evidence="14">Helicase ATP-binding domain-containing protein</fullName>
    </recommendedName>
</protein>
<dbReference type="Proteomes" id="UP000031449">
    <property type="component" value="Chromosome"/>
</dbReference>
<dbReference type="GO" id="GO:0005524">
    <property type="term" value="F:ATP binding"/>
    <property type="evidence" value="ECO:0007669"/>
    <property type="project" value="UniProtKB-KW"/>
</dbReference>
<dbReference type="InterPro" id="IPR042493">
    <property type="entry name" value="XPD_DNA_FeS"/>
</dbReference>
<gene>
    <name evidence="15" type="ORF">JMA_31750</name>
</gene>
<sequence>MEPVTLSARRLAEYVHRSGSIDAAIGSANAMMEGTRIHQAIQKTYGEEDEKEKFLSRALDLDGKTFILEGRCDGLLKRESGYVIDEIKSTSRQLEDIESPAEVHKAQAFVYAWIVTEDLGLKEIQVQVTYVQSATHEEMRFVETYSASFLKEKVIEMVKIYEPFALLMQSLRKDRQDSIDTFSFPFDSFRPGQRELAGSVYKTINEKAKLFAQAPTGIGKTISTLFPAVKAAGEEKINQIVYTTAKTTTRIAAEEAFSLMHSQGLEMSAVSMTAKDKICFKEKTICQKEYCEFADGHFDRINGAMMDILENEKLMTRSVIETYAMKHRVCPFEFSMDLSYITDAMIGDYNYVFDPRVSRKRMAGEQKSRSVLLVDEAHNLPDRASNMYSASLMKSPFLQLSRNDQHPALQQAAKRVNKAFLEVKKSLDESFAIVNELPEEWLEAVQTFLTEAERLVQSGVRDDQLIDQYFAVRQLTAAAEQLDERFYIYIQKMRNDVLIKIVCMDPSAFIQGSAKGYRASVFFSATMQPVSYIRTMLGGEQEDFQLDLPSPFSKEQIEVKTVPVSTKYKDREATIARIADELRSSIERHSGNFMIFFPSYAYMKMAYEFFEEEGVEGVELIMQSSGMDEAERDSFLASFKNGRRVAAFAVLGGVFSEGVDLPGDQLTGVAIVGVGLPQINPERDQLKKYFQDKGLNGYQYAYVFPGMNKVLQAGGRLIRTEQDSGVLLLIDDRYLTAQYQKLLPEEWK</sequence>
<proteinExistence type="inferred from homology"/>
<evidence type="ECO:0000256" key="11">
    <source>
        <dbReference type="ARBA" id="ARBA00023204"/>
    </source>
</evidence>
<dbReference type="Gene3D" id="1.10.275.40">
    <property type="match status" value="1"/>
</dbReference>
<dbReference type="GO" id="GO:0046872">
    <property type="term" value="F:metal ion binding"/>
    <property type="evidence" value="ECO:0007669"/>
    <property type="project" value="UniProtKB-KW"/>
</dbReference>
<evidence type="ECO:0000259" key="14">
    <source>
        <dbReference type="PROSITE" id="PS51193"/>
    </source>
</evidence>
<dbReference type="PANTHER" id="PTHR11472:SF34">
    <property type="entry name" value="REGULATOR OF TELOMERE ELONGATION HELICASE 1"/>
    <property type="match status" value="1"/>
</dbReference>
<keyword evidence="6" id="KW-0347">Helicase</keyword>
<dbReference type="Gene3D" id="1.10.30.20">
    <property type="entry name" value="Bacterial XPD DNA helicase, FeS cluster domain"/>
    <property type="match status" value="1"/>
</dbReference>
<keyword evidence="10" id="KW-0238">DNA-binding</keyword>
<keyword evidence="5" id="KW-0378">Hydrolase</keyword>
<keyword evidence="8" id="KW-0408">Iron</keyword>
<keyword evidence="1" id="KW-0004">4Fe-4S</keyword>
<evidence type="ECO:0000256" key="1">
    <source>
        <dbReference type="ARBA" id="ARBA00022485"/>
    </source>
</evidence>
<evidence type="ECO:0000256" key="3">
    <source>
        <dbReference type="ARBA" id="ARBA00022741"/>
    </source>
</evidence>
<organism evidence="15 16">
    <name type="scientific">Jeotgalibacillus malaysiensis</name>
    <dbReference type="NCBI Taxonomy" id="1508404"/>
    <lineage>
        <taxon>Bacteria</taxon>
        <taxon>Bacillati</taxon>
        <taxon>Bacillota</taxon>
        <taxon>Bacilli</taxon>
        <taxon>Bacillales</taxon>
        <taxon>Caryophanaceae</taxon>
        <taxon>Jeotgalibacillus</taxon>
    </lineage>
</organism>
<evidence type="ECO:0000256" key="6">
    <source>
        <dbReference type="ARBA" id="ARBA00022806"/>
    </source>
</evidence>
<dbReference type="STRING" id="1508404.JMA_31750"/>
<dbReference type="GO" id="GO:0051539">
    <property type="term" value="F:4 iron, 4 sulfur cluster binding"/>
    <property type="evidence" value="ECO:0007669"/>
    <property type="project" value="UniProtKB-KW"/>
</dbReference>
<keyword evidence="16" id="KW-1185">Reference proteome</keyword>
<keyword evidence="7" id="KW-0067">ATP-binding</keyword>
<evidence type="ECO:0000313" key="15">
    <source>
        <dbReference type="EMBL" id="AJD92492.1"/>
    </source>
</evidence>
<dbReference type="GO" id="GO:0004527">
    <property type="term" value="F:exonuclease activity"/>
    <property type="evidence" value="ECO:0007669"/>
    <property type="project" value="UniProtKB-KW"/>
</dbReference>
<dbReference type="GO" id="GO:0016818">
    <property type="term" value="F:hydrolase activity, acting on acid anhydrides, in phosphorus-containing anhydrides"/>
    <property type="evidence" value="ECO:0007669"/>
    <property type="project" value="InterPro"/>
</dbReference>
<dbReference type="PROSITE" id="PS51193">
    <property type="entry name" value="HELICASE_ATP_BIND_2"/>
    <property type="match status" value="1"/>
</dbReference>
<name>A0A0B5AUT0_9BACL</name>
<dbReference type="Gene3D" id="3.40.50.300">
    <property type="entry name" value="P-loop containing nucleotide triphosphate hydrolases"/>
    <property type="match status" value="2"/>
</dbReference>
<dbReference type="AlphaFoldDB" id="A0A0B5AUT0"/>
<keyword evidence="3" id="KW-0547">Nucleotide-binding</keyword>
<evidence type="ECO:0000256" key="5">
    <source>
        <dbReference type="ARBA" id="ARBA00022801"/>
    </source>
</evidence>
<dbReference type="InterPro" id="IPR006555">
    <property type="entry name" value="ATP-dep_Helicase_C"/>
</dbReference>
<dbReference type="GO" id="GO:0003678">
    <property type="term" value="F:DNA helicase activity"/>
    <property type="evidence" value="ECO:0007669"/>
    <property type="project" value="InterPro"/>
</dbReference>
<dbReference type="BioCyc" id="JESP1508404:G14D9-12456-MONOMER"/>
<comment type="similarity">
    <text evidence="13">Belongs to the helicase family. DinG subfamily.</text>
</comment>
<evidence type="ECO:0000313" key="16">
    <source>
        <dbReference type="Proteomes" id="UP000031449"/>
    </source>
</evidence>
<evidence type="ECO:0000256" key="13">
    <source>
        <dbReference type="ARBA" id="ARBA00038058"/>
    </source>
</evidence>